<dbReference type="AlphaFoldDB" id="A0A078B499"/>
<organism evidence="1 2">
    <name type="scientific">Stylonychia lemnae</name>
    <name type="common">Ciliate</name>
    <dbReference type="NCBI Taxonomy" id="5949"/>
    <lineage>
        <taxon>Eukaryota</taxon>
        <taxon>Sar</taxon>
        <taxon>Alveolata</taxon>
        <taxon>Ciliophora</taxon>
        <taxon>Intramacronucleata</taxon>
        <taxon>Spirotrichea</taxon>
        <taxon>Stichotrichia</taxon>
        <taxon>Sporadotrichida</taxon>
        <taxon>Oxytrichidae</taxon>
        <taxon>Stylonychinae</taxon>
        <taxon>Stylonychia</taxon>
    </lineage>
</organism>
<gene>
    <name evidence="1" type="primary">Contig14482.g15432</name>
    <name evidence="1" type="ORF">STYLEM_18205</name>
</gene>
<reference evidence="1 2" key="1">
    <citation type="submission" date="2014-06" db="EMBL/GenBank/DDBJ databases">
        <authorList>
            <person name="Swart Estienne"/>
        </authorList>
    </citation>
    <scope>NUCLEOTIDE SEQUENCE [LARGE SCALE GENOMIC DNA]</scope>
    <source>
        <strain evidence="1 2">130c</strain>
    </source>
</reference>
<dbReference type="Gene3D" id="3.40.50.1240">
    <property type="entry name" value="Phosphoglycerate mutase-like"/>
    <property type="match status" value="1"/>
</dbReference>
<dbReference type="PANTHER" id="PTHR16469:SF27">
    <property type="entry name" value="UBIQUITIN-ASSOCIATED AND SH3 DOMAIN-CONTAINING BA-RELATED"/>
    <property type="match status" value="1"/>
</dbReference>
<protein>
    <recommendedName>
        <fullName evidence="3">Phosphoglycerate mutase family protein</fullName>
    </recommendedName>
</protein>
<sequence length="165" mass="19158">MILVRHSERADDPSMPYEIKMKQDDIIIEYDPQLSRPTGKTQAVLTAQYIKQKLTQIEYGIDLENAEIFLFSSPFLTCLESSTAIAKEIKIKSISVQDQLSDILMKNWYPEDPFLGLTTKLTNNKEKFTQFLKNQYDVPELTIEYKRSTNLVTYPETVDSTSKRY</sequence>
<accession>A0A078B499</accession>
<dbReference type="PANTHER" id="PTHR16469">
    <property type="entry name" value="UBIQUITIN-ASSOCIATED AND SH3 DOMAIN-CONTAINING BA-RELATED"/>
    <property type="match status" value="1"/>
</dbReference>
<proteinExistence type="predicted"/>
<evidence type="ECO:0000313" key="2">
    <source>
        <dbReference type="Proteomes" id="UP000039865"/>
    </source>
</evidence>
<dbReference type="EMBL" id="CCKQ01017208">
    <property type="protein sequence ID" value="CDW89076.1"/>
    <property type="molecule type" value="Genomic_DNA"/>
</dbReference>
<dbReference type="InParanoid" id="A0A078B499"/>
<dbReference type="SUPFAM" id="SSF53254">
    <property type="entry name" value="Phosphoglycerate mutase-like"/>
    <property type="match status" value="1"/>
</dbReference>
<evidence type="ECO:0000313" key="1">
    <source>
        <dbReference type="EMBL" id="CDW89076.1"/>
    </source>
</evidence>
<dbReference type="InterPro" id="IPR029033">
    <property type="entry name" value="His_PPase_superfam"/>
</dbReference>
<keyword evidence="2" id="KW-1185">Reference proteome</keyword>
<dbReference type="Proteomes" id="UP000039865">
    <property type="component" value="Unassembled WGS sequence"/>
</dbReference>
<dbReference type="InterPro" id="IPR051710">
    <property type="entry name" value="Phosphatase_SH3-domain"/>
</dbReference>
<evidence type="ECO:0008006" key="3">
    <source>
        <dbReference type="Google" id="ProtNLM"/>
    </source>
</evidence>
<dbReference type="OMA" id="ERADNCE"/>
<name>A0A078B499_STYLE</name>